<accession>A0A8K0W117</accession>
<organism evidence="1 2">
    <name type="scientific">Paraphoma chrysanthemicola</name>
    <dbReference type="NCBI Taxonomy" id="798071"/>
    <lineage>
        <taxon>Eukaryota</taxon>
        <taxon>Fungi</taxon>
        <taxon>Dikarya</taxon>
        <taxon>Ascomycota</taxon>
        <taxon>Pezizomycotina</taxon>
        <taxon>Dothideomycetes</taxon>
        <taxon>Pleosporomycetidae</taxon>
        <taxon>Pleosporales</taxon>
        <taxon>Pleosporineae</taxon>
        <taxon>Phaeosphaeriaceae</taxon>
        <taxon>Paraphoma</taxon>
    </lineage>
</organism>
<proteinExistence type="predicted"/>
<dbReference type="Proteomes" id="UP000813461">
    <property type="component" value="Unassembled WGS sequence"/>
</dbReference>
<dbReference type="AlphaFoldDB" id="A0A8K0W117"/>
<sequence>MGIFHLRELIDNTIEHLSLPDLASISRVSRSLNHIAIPLLYTEMELTLDPMSPSLLALVQQPGNAEFTHNVTVHLRPCDLQSDEMRKATNIIRQMSSLQTLELHYRVGSPILEFMHQIAIASFPQLRSFRLQPEPPQGPSDWKQTDISAVPVFQLSVLPHVKELYLHGVILTSKSTSAEPITSFPTQRLTLKDCQIKAPDLGLLLRHSPKLTSLDCGILIDAEKAREWFDLSILSQELAQFHATLKHLCISFDLATSTAIDTGNDGPWGIRSSLTSLKEFSQLQSLEIGFVTLLGWNTSSSPKISEALPPGLERLTLTREVALWWGYQWDDVFETGTIGSIIQECVQSNPHHLKEIVLHVPETMGSVEIDSSITGAVTLNIIEDEY</sequence>
<dbReference type="SUPFAM" id="SSF52047">
    <property type="entry name" value="RNI-like"/>
    <property type="match status" value="1"/>
</dbReference>
<dbReference type="Gene3D" id="3.80.10.10">
    <property type="entry name" value="Ribonuclease Inhibitor"/>
    <property type="match status" value="1"/>
</dbReference>
<evidence type="ECO:0000313" key="1">
    <source>
        <dbReference type="EMBL" id="KAH7091143.1"/>
    </source>
</evidence>
<gene>
    <name evidence="1" type="ORF">FB567DRAFT_589044</name>
</gene>
<dbReference type="EMBL" id="JAGMVJ010000004">
    <property type="protein sequence ID" value="KAH7091143.1"/>
    <property type="molecule type" value="Genomic_DNA"/>
</dbReference>
<dbReference type="InterPro" id="IPR032675">
    <property type="entry name" value="LRR_dom_sf"/>
</dbReference>
<comment type="caution">
    <text evidence="1">The sequence shown here is derived from an EMBL/GenBank/DDBJ whole genome shotgun (WGS) entry which is preliminary data.</text>
</comment>
<protein>
    <recommendedName>
        <fullName evidence="3">F-box domain-containing protein</fullName>
    </recommendedName>
</protein>
<evidence type="ECO:0000313" key="2">
    <source>
        <dbReference type="Proteomes" id="UP000813461"/>
    </source>
</evidence>
<keyword evidence="2" id="KW-1185">Reference proteome</keyword>
<name>A0A8K0W117_9PLEO</name>
<evidence type="ECO:0008006" key="3">
    <source>
        <dbReference type="Google" id="ProtNLM"/>
    </source>
</evidence>
<reference evidence="1" key="1">
    <citation type="journal article" date="2021" name="Nat. Commun.">
        <title>Genetic determinants of endophytism in the Arabidopsis root mycobiome.</title>
        <authorList>
            <person name="Mesny F."/>
            <person name="Miyauchi S."/>
            <person name="Thiergart T."/>
            <person name="Pickel B."/>
            <person name="Atanasova L."/>
            <person name="Karlsson M."/>
            <person name="Huettel B."/>
            <person name="Barry K.W."/>
            <person name="Haridas S."/>
            <person name="Chen C."/>
            <person name="Bauer D."/>
            <person name="Andreopoulos W."/>
            <person name="Pangilinan J."/>
            <person name="LaButti K."/>
            <person name="Riley R."/>
            <person name="Lipzen A."/>
            <person name="Clum A."/>
            <person name="Drula E."/>
            <person name="Henrissat B."/>
            <person name="Kohler A."/>
            <person name="Grigoriev I.V."/>
            <person name="Martin F.M."/>
            <person name="Hacquard S."/>
        </authorList>
    </citation>
    <scope>NUCLEOTIDE SEQUENCE</scope>
    <source>
        <strain evidence="1">MPI-SDFR-AT-0120</strain>
    </source>
</reference>
<dbReference type="OrthoDB" id="4191831at2759"/>